<name>A0ACB6QCA8_9PLEO</name>
<comment type="caution">
    <text evidence="1">The sequence shown here is derived from an EMBL/GenBank/DDBJ whole genome shotgun (WGS) entry which is preliminary data.</text>
</comment>
<accession>A0ACB6QCA8</accession>
<keyword evidence="2" id="KW-1185">Reference proteome</keyword>
<dbReference type="Proteomes" id="UP000799755">
    <property type="component" value="Unassembled WGS sequence"/>
</dbReference>
<dbReference type="EMBL" id="MU003535">
    <property type="protein sequence ID" value="KAF2464568.1"/>
    <property type="molecule type" value="Genomic_DNA"/>
</dbReference>
<evidence type="ECO:0000313" key="2">
    <source>
        <dbReference type="Proteomes" id="UP000799755"/>
    </source>
</evidence>
<protein>
    <submittedName>
        <fullName evidence="1">NAD(P)-binding protein</fullName>
    </submittedName>
</protein>
<evidence type="ECO:0000313" key="1">
    <source>
        <dbReference type="EMBL" id="KAF2464568.1"/>
    </source>
</evidence>
<gene>
    <name evidence="1" type="ORF">BDR25DRAFT_396651</name>
</gene>
<organism evidence="1 2">
    <name type="scientific">Lindgomyces ingoldianus</name>
    <dbReference type="NCBI Taxonomy" id="673940"/>
    <lineage>
        <taxon>Eukaryota</taxon>
        <taxon>Fungi</taxon>
        <taxon>Dikarya</taxon>
        <taxon>Ascomycota</taxon>
        <taxon>Pezizomycotina</taxon>
        <taxon>Dothideomycetes</taxon>
        <taxon>Pleosporomycetidae</taxon>
        <taxon>Pleosporales</taxon>
        <taxon>Lindgomycetaceae</taxon>
        <taxon>Lindgomyces</taxon>
    </lineage>
</organism>
<proteinExistence type="predicted"/>
<sequence>MEAASTCLRARNACCARRTRSLRFCGKLAKSQMGETAQITSAATSPSNSLRGRPLFFVVLSIFPTGVRRCNLSSLSSQAIEMRFGLLHATPQTNLAASATSPRHSGPLYFRSDGTKPIDQWQCQNQQHMSTISLRSGYSGDFNTLRLASPIHTSTTILRDFAAEGLYFPFRFGDNLNSPHCAANEAGTHVGYIFLHSQPNSSLSSPPASISILLFPKFTPNHSILDALTRPHQFTPTMHRAVYPAISSKNPKLNAAGKNVLVTGATRGIGKASSPNLQAGASGIVITGRAKDLLTQVSDEIKRIAPTAKVVALTSEATSENDTKRLWEKVKAEIGVIDVLICNAGVFGENDLGMPVTGKISPSQWWENMEVNIRGPYLHIYNFLQQFIVIGKEPTGTIIILSSGVASMIIPGASAYTISKLVGLKLAEQLNAEHPNVRSFGIHPGLVRTNMKIDAFDAMAIDPRKFPVSTEMTGGLSLYLSTPRADYLRGGYVTVNWDVEEMEKHAEEIKEKKLLGTSFLNAKLGPEGHPFEGST</sequence>
<reference evidence="1" key="1">
    <citation type="journal article" date="2020" name="Stud. Mycol.">
        <title>101 Dothideomycetes genomes: a test case for predicting lifestyles and emergence of pathogens.</title>
        <authorList>
            <person name="Haridas S."/>
            <person name="Albert R."/>
            <person name="Binder M."/>
            <person name="Bloem J."/>
            <person name="Labutti K."/>
            <person name="Salamov A."/>
            <person name="Andreopoulos B."/>
            <person name="Baker S."/>
            <person name="Barry K."/>
            <person name="Bills G."/>
            <person name="Bluhm B."/>
            <person name="Cannon C."/>
            <person name="Castanera R."/>
            <person name="Culley D."/>
            <person name="Daum C."/>
            <person name="Ezra D."/>
            <person name="Gonzalez J."/>
            <person name="Henrissat B."/>
            <person name="Kuo A."/>
            <person name="Liang C."/>
            <person name="Lipzen A."/>
            <person name="Lutzoni F."/>
            <person name="Magnuson J."/>
            <person name="Mondo S."/>
            <person name="Nolan M."/>
            <person name="Ohm R."/>
            <person name="Pangilinan J."/>
            <person name="Park H.-J."/>
            <person name="Ramirez L."/>
            <person name="Alfaro M."/>
            <person name="Sun H."/>
            <person name="Tritt A."/>
            <person name="Yoshinaga Y."/>
            <person name="Zwiers L.-H."/>
            <person name="Turgeon B."/>
            <person name="Goodwin S."/>
            <person name="Spatafora J."/>
            <person name="Crous P."/>
            <person name="Grigoriev I."/>
        </authorList>
    </citation>
    <scope>NUCLEOTIDE SEQUENCE</scope>
    <source>
        <strain evidence="1">ATCC 200398</strain>
    </source>
</reference>